<evidence type="ECO:0000313" key="3">
    <source>
        <dbReference type="Proteomes" id="UP001058974"/>
    </source>
</evidence>
<sequence length="379" mass="43547">MPPITVRPRREINYMGIEFSEGIDGENQRRRYHKLFKRNILATRYPDDDTLHALGFFDSVSWMLNKLGVSHFCFLTSLTYIRLTYEFLSSFRYTTPIGGSRTTDTAQFRMFNRKYSINQDQLADLLSFHHGDEFTCQHPLEIEWESSALDFWKQLTGKTTTDWEGLKATAIQNPTIRDLFLIFCALSETKVNPTSFLLGHFQSTSVRIGGPICVGELITSIALALNLGTELSMLEPLETPFANLDYYRSMCLIKNKPDSKYFLTISNQELNHMEQDAPHTGTHAHTAHAFPNSFAGELRHQNDANTEHDVLLRHIQRQQKKIRVTIDQIRETQLDFVERTELNMGDLTEQMAGVHLEVAGMREYMQHVPNPAFGRGCFA</sequence>
<dbReference type="AlphaFoldDB" id="A0A9D4VPG4"/>
<dbReference type="EMBL" id="JAMSHJ010000007">
    <property type="protein sequence ID" value="KAI5387281.1"/>
    <property type="molecule type" value="Genomic_DNA"/>
</dbReference>
<proteinExistence type="predicted"/>
<reference evidence="2 3" key="1">
    <citation type="journal article" date="2022" name="Nat. Genet.">
        <title>Improved pea reference genome and pan-genome highlight genomic features and evolutionary characteristics.</title>
        <authorList>
            <person name="Yang T."/>
            <person name="Liu R."/>
            <person name="Luo Y."/>
            <person name="Hu S."/>
            <person name="Wang D."/>
            <person name="Wang C."/>
            <person name="Pandey M.K."/>
            <person name="Ge S."/>
            <person name="Xu Q."/>
            <person name="Li N."/>
            <person name="Li G."/>
            <person name="Huang Y."/>
            <person name="Saxena R.K."/>
            <person name="Ji Y."/>
            <person name="Li M."/>
            <person name="Yan X."/>
            <person name="He Y."/>
            <person name="Liu Y."/>
            <person name="Wang X."/>
            <person name="Xiang C."/>
            <person name="Varshney R.K."/>
            <person name="Ding H."/>
            <person name="Gao S."/>
            <person name="Zong X."/>
        </authorList>
    </citation>
    <scope>NUCLEOTIDE SEQUENCE [LARGE SCALE GENOMIC DNA]</scope>
    <source>
        <strain evidence="2 3">cv. Zhongwan 6</strain>
    </source>
</reference>
<keyword evidence="3" id="KW-1185">Reference proteome</keyword>
<evidence type="ECO:0000313" key="2">
    <source>
        <dbReference type="EMBL" id="KAI5387281.1"/>
    </source>
</evidence>
<dbReference type="Gramene" id="Psat07G0342600-T1">
    <property type="protein sequence ID" value="KAI5387281.1"/>
    <property type="gene ID" value="KIW84_073426"/>
</dbReference>
<name>A0A9D4VPG4_PEA</name>
<evidence type="ECO:0000259" key="1">
    <source>
        <dbReference type="Pfam" id="PF03078"/>
    </source>
</evidence>
<accession>A0A9D4VPG4</accession>
<feature type="domain" description="Arabidopsis retrotransposon Orf1 C-terminal" evidence="1">
    <location>
        <begin position="31"/>
        <end position="180"/>
    </location>
</feature>
<dbReference type="InterPro" id="IPR004312">
    <property type="entry name" value="ATHILA_Orf1_C"/>
</dbReference>
<protein>
    <recommendedName>
        <fullName evidence="1">Arabidopsis retrotransposon Orf1 C-terminal domain-containing protein</fullName>
    </recommendedName>
</protein>
<dbReference type="Proteomes" id="UP001058974">
    <property type="component" value="Chromosome 7"/>
</dbReference>
<dbReference type="Pfam" id="PF03078">
    <property type="entry name" value="ATHILA"/>
    <property type="match status" value="1"/>
</dbReference>
<gene>
    <name evidence="2" type="ORF">KIW84_073426</name>
</gene>
<comment type="caution">
    <text evidence="2">The sequence shown here is derived from an EMBL/GenBank/DDBJ whole genome shotgun (WGS) entry which is preliminary data.</text>
</comment>
<organism evidence="2 3">
    <name type="scientific">Pisum sativum</name>
    <name type="common">Garden pea</name>
    <name type="synonym">Lathyrus oleraceus</name>
    <dbReference type="NCBI Taxonomy" id="3888"/>
    <lineage>
        <taxon>Eukaryota</taxon>
        <taxon>Viridiplantae</taxon>
        <taxon>Streptophyta</taxon>
        <taxon>Embryophyta</taxon>
        <taxon>Tracheophyta</taxon>
        <taxon>Spermatophyta</taxon>
        <taxon>Magnoliopsida</taxon>
        <taxon>eudicotyledons</taxon>
        <taxon>Gunneridae</taxon>
        <taxon>Pentapetalae</taxon>
        <taxon>rosids</taxon>
        <taxon>fabids</taxon>
        <taxon>Fabales</taxon>
        <taxon>Fabaceae</taxon>
        <taxon>Papilionoideae</taxon>
        <taxon>50 kb inversion clade</taxon>
        <taxon>NPAAA clade</taxon>
        <taxon>Hologalegina</taxon>
        <taxon>IRL clade</taxon>
        <taxon>Fabeae</taxon>
        <taxon>Lathyrus</taxon>
    </lineage>
</organism>